<proteinExistence type="predicted"/>
<dbReference type="EMBL" id="BQKY01000006">
    <property type="protein sequence ID" value="GJN90423.1"/>
    <property type="molecule type" value="Genomic_DNA"/>
</dbReference>
<dbReference type="Proteomes" id="UP001342314">
    <property type="component" value="Unassembled WGS sequence"/>
</dbReference>
<protein>
    <recommendedName>
        <fullName evidence="3">DUF1857-domain-containing protein</fullName>
    </recommendedName>
</protein>
<dbReference type="InterPro" id="IPR015075">
    <property type="entry name" value="AtaL"/>
</dbReference>
<comment type="caution">
    <text evidence="1">The sequence shown here is derived from an EMBL/GenBank/DDBJ whole genome shotgun (WGS) entry which is preliminary data.</text>
</comment>
<evidence type="ECO:0000313" key="2">
    <source>
        <dbReference type="Proteomes" id="UP001342314"/>
    </source>
</evidence>
<gene>
    <name evidence="1" type="ORF">Rhopal_003434-T1</name>
</gene>
<evidence type="ECO:0008006" key="3">
    <source>
        <dbReference type="Google" id="ProtNLM"/>
    </source>
</evidence>
<sequence length="172" mass="18552">MSAVTVTRLVNPTDASLVLSVDQLWAGLAHKARNPAKFLPIPIESRVTEDTGDKATYSLIHTYQIVRYIKTAGAPEMKEVITSYPKAIIYFDKYAPGAAADADPVGRVTNSISYGPAPSHDLYLSFSFAPSVPGVSLDELKTLSQEQIADRAGLAVEKTLEAVRDMVRAGDV</sequence>
<organism evidence="1 2">
    <name type="scientific">Rhodotorula paludigena</name>
    <dbReference type="NCBI Taxonomy" id="86838"/>
    <lineage>
        <taxon>Eukaryota</taxon>
        <taxon>Fungi</taxon>
        <taxon>Dikarya</taxon>
        <taxon>Basidiomycota</taxon>
        <taxon>Pucciniomycotina</taxon>
        <taxon>Microbotryomycetes</taxon>
        <taxon>Sporidiobolales</taxon>
        <taxon>Sporidiobolaceae</taxon>
        <taxon>Rhodotorula</taxon>
    </lineage>
</organism>
<evidence type="ECO:0000313" key="1">
    <source>
        <dbReference type="EMBL" id="GJN90423.1"/>
    </source>
</evidence>
<keyword evidence="2" id="KW-1185">Reference proteome</keyword>
<dbReference type="Pfam" id="PF08982">
    <property type="entry name" value="AtaL"/>
    <property type="match status" value="1"/>
</dbReference>
<reference evidence="1 2" key="1">
    <citation type="submission" date="2021-12" db="EMBL/GenBank/DDBJ databases">
        <title>High titer production of polyol ester of fatty acids by Rhodotorula paludigena BS15 towards product separation-free biomass refinery.</title>
        <authorList>
            <person name="Mano J."/>
            <person name="Ono H."/>
            <person name="Tanaka T."/>
            <person name="Naito K."/>
            <person name="Sushida H."/>
            <person name="Ike M."/>
            <person name="Tokuyasu K."/>
            <person name="Kitaoka M."/>
        </authorList>
    </citation>
    <scope>NUCLEOTIDE SEQUENCE [LARGE SCALE GENOMIC DNA]</scope>
    <source>
        <strain evidence="1 2">BS15</strain>
    </source>
</reference>
<name>A0AAV5GJL2_9BASI</name>
<dbReference type="Gene3D" id="3.30.530.20">
    <property type="match status" value="1"/>
</dbReference>
<dbReference type="SUPFAM" id="SSF55961">
    <property type="entry name" value="Bet v1-like"/>
    <property type="match status" value="1"/>
</dbReference>
<accession>A0AAV5GJL2</accession>
<dbReference type="InterPro" id="IPR023393">
    <property type="entry name" value="START-like_dom_sf"/>
</dbReference>
<dbReference type="AlphaFoldDB" id="A0AAV5GJL2"/>